<organism evidence="1">
    <name type="scientific">Rickettsia felis</name>
    <name type="common">Rickettsia azadi</name>
    <dbReference type="NCBI Taxonomy" id="42862"/>
    <lineage>
        <taxon>Bacteria</taxon>
        <taxon>Pseudomonadati</taxon>
        <taxon>Pseudomonadota</taxon>
        <taxon>Alphaproteobacteria</taxon>
        <taxon>Rickettsiales</taxon>
        <taxon>Rickettsiaceae</taxon>
        <taxon>Rickettsieae</taxon>
        <taxon>Rickettsia</taxon>
        <taxon>spotted fever group</taxon>
    </lineage>
</organism>
<name>D4N316_RICFI</name>
<keyword evidence="1" id="KW-0614">Plasmid</keyword>
<sequence length="109" mass="12846">MPYKERAKTGLPRNVDKPKYKVTNWSQYNKSLRQRGMISLYFPEGDLESLFINVEPYVEGESGRATTYQVPYIQLIYTLYRLFGFGQRQITGYLWFIFADSIRGQTVLQ</sequence>
<dbReference type="AlphaFoldDB" id="D4N316"/>
<geneLocation type="plasmid" evidence="1">
    <name>pRF</name>
</geneLocation>
<dbReference type="EMBL" id="GQ329881">
    <property type="protein sequence ID" value="ADD74099.1"/>
    <property type="molecule type" value="Genomic_DNA"/>
</dbReference>
<evidence type="ECO:0000313" key="1">
    <source>
        <dbReference type="EMBL" id="ADD74099.1"/>
    </source>
</evidence>
<dbReference type="RefSeq" id="WP_011271698.1">
    <property type="nucleotide sequence ID" value="NC_019229.1"/>
</dbReference>
<protein>
    <submittedName>
        <fullName evidence="1">Transposase</fullName>
    </submittedName>
</protein>
<proteinExistence type="predicted"/>
<reference evidence="1" key="1">
    <citation type="journal article" date="2010" name="Appl. Environ. Microbiol.">
        <title>Rickettsia felis infection in a common household insect pest, Liposcelis bostrychophila (Psocoptera: Liposcelidae).</title>
        <authorList>
            <person name="Behar A."/>
            <person name="McCormick L.J."/>
            <person name="Perlman S.J."/>
        </authorList>
    </citation>
    <scope>NUCLEOTIDE SEQUENCE</scope>
    <source>
        <plasmid evidence="1">pRF</plasmid>
    </source>
</reference>
<accession>D4N316</accession>